<dbReference type="PANTHER" id="PTHR21221">
    <property type="entry name" value="UREIDOGLYCOLATE HYDROLASE"/>
    <property type="match status" value="1"/>
</dbReference>
<reference evidence="5 6" key="1">
    <citation type="submission" date="2017-05" db="EMBL/GenBank/DDBJ databases">
        <title>Complete and WGS of Bordetella genogroups.</title>
        <authorList>
            <person name="Spilker T."/>
            <person name="LiPuma J."/>
        </authorList>
    </citation>
    <scope>NUCLEOTIDE SEQUENCE [LARGE SCALE GENOMIC DNA]</scope>
    <source>
        <strain evidence="5 6">AU9919</strain>
    </source>
</reference>
<dbReference type="GO" id="GO:0050385">
    <property type="term" value="F:ureidoglycolate lyase activity"/>
    <property type="evidence" value="ECO:0007669"/>
    <property type="project" value="UniProtKB-EC"/>
</dbReference>
<evidence type="ECO:0000313" key="5">
    <source>
        <dbReference type="EMBL" id="OZI54325.1"/>
    </source>
</evidence>
<dbReference type="InterPro" id="IPR047233">
    <property type="entry name" value="UAH_cupin"/>
</dbReference>
<dbReference type="GO" id="GO:0000256">
    <property type="term" value="P:allantoin catabolic process"/>
    <property type="evidence" value="ECO:0007669"/>
    <property type="project" value="InterPro"/>
</dbReference>
<comment type="catalytic activity">
    <reaction evidence="4">
        <text>(S)-ureidoglycolate = urea + glyoxylate</text>
        <dbReference type="Rhea" id="RHEA:11304"/>
        <dbReference type="ChEBI" id="CHEBI:16199"/>
        <dbReference type="ChEBI" id="CHEBI:36655"/>
        <dbReference type="ChEBI" id="CHEBI:57296"/>
        <dbReference type="EC" id="4.3.2.3"/>
    </reaction>
</comment>
<organism evidence="5 6">
    <name type="scientific">Bordetella genomosp. 4</name>
    <dbReference type="NCBI Taxonomy" id="463044"/>
    <lineage>
        <taxon>Bacteria</taxon>
        <taxon>Pseudomonadati</taxon>
        <taxon>Pseudomonadota</taxon>
        <taxon>Betaproteobacteria</taxon>
        <taxon>Burkholderiales</taxon>
        <taxon>Alcaligenaceae</taxon>
        <taxon>Bordetella</taxon>
    </lineage>
</organism>
<keyword evidence="2" id="KW-0659">Purine metabolism</keyword>
<protein>
    <recommendedName>
        <fullName evidence="7">Ureidoglycolate hydrolase</fullName>
    </recommendedName>
</protein>
<evidence type="ECO:0000256" key="2">
    <source>
        <dbReference type="ARBA" id="ARBA00022631"/>
    </source>
</evidence>
<dbReference type="Proteomes" id="UP000216885">
    <property type="component" value="Unassembled WGS sequence"/>
</dbReference>
<dbReference type="EMBL" id="NEVQ01000017">
    <property type="protein sequence ID" value="OZI54325.1"/>
    <property type="molecule type" value="Genomic_DNA"/>
</dbReference>
<dbReference type="GO" id="GO:0004848">
    <property type="term" value="F:ureidoglycolate hydrolase activity"/>
    <property type="evidence" value="ECO:0007669"/>
    <property type="project" value="InterPro"/>
</dbReference>
<dbReference type="AlphaFoldDB" id="A0A261TY62"/>
<dbReference type="Pfam" id="PF04115">
    <property type="entry name" value="Ureidogly_lyase"/>
    <property type="match status" value="1"/>
</dbReference>
<dbReference type="SUPFAM" id="SSF51182">
    <property type="entry name" value="RmlC-like cupins"/>
    <property type="match status" value="1"/>
</dbReference>
<accession>A0A261TY62</accession>
<dbReference type="InterPro" id="IPR024060">
    <property type="entry name" value="Ureidoglycolate_lyase_dom_sf"/>
</dbReference>
<comment type="subunit">
    <text evidence="1">Homodimer.</text>
</comment>
<dbReference type="PANTHER" id="PTHR21221:SF1">
    <property type="entry name" value="UREIDOGLYCOLATE LYASE"/>
    <property type="match status" value="1"/>
</dbReference>
<dbReference type="CDD" id="cd20298">
    <property type="entry name" value="cupin_UAH"/>
    <property type="match status" value="1"/>
</dbReference>
<name>A0A261TY62_9BORD</name>
<dbReference type="InterPro" id="IPR007247">
    <property type="entry name" value="Ureidogly_lyase"/>
</dbReference>
<gene>
    <name evidence="5" type="ORF">CAL20_17725</name>
</gene>
<evidence type="ECO:0000256" key="1">
    <source>
        <dbReference type="ARBA" id="ARBA00011738"/>
    </source>
</evidence>
<sequence length="164" mass="18283">MHNVKVEPLTVEAFEPYGDVLTLPTSAGRTYYNDALENLRKEANPSLSLSLREPSPALPLQATMLERHEYSSQTFIPIEAEQYLVVVAPHLPDGGPDVMQARAFLAKGDQGVTYRANTWHHGMTVFGRPACFAVFMWATGGEGDEDFVEVEPFNVLPNQERFTL</sequence>
<evidence type="ECO:0000313" key="6">
    <source>
        <dbReference type="Proteomes" id="UP000216885"/>
    </source>
</evidence>
<dbReference type="GO" id="GO:0006144">
    <property type="term" value="P:purine nucleobase metabolic process"/>
    <property type="evidence" value="ECO:0007669"/>
    <property type="project" value="UniProtKB-KW"/>
</dbReference>
<keyword evidence="3" id="KW-0456">Lyase</keyword>
<comment type="caution">
    <text evidence="5">The sequence shown here is derived from an EMBL/GenBank/DDBJ whole genome shotgun (WGS) entry which is preliminary data.</text>
</comment>
<evidence type="ECO:0008006" key="7">
    <source>
        <dbReference type="Google" id="ProtNLM"/>
    </source>
</evidence>
<evidence type="ECO:0000256" key="4">
    <source>
        <dbReference type="ARBA" id="ARBA00047684"/>
    </source>
</evidence>
<dbReference type="InterPro" id="IPR011051">
    <property type="entry name" value="RmlC_Cupin_sf"/>
</dbReference>
<dbReference type="Gene3D" id="2.60.120.480">
    <property type="entry name" value="Ureidoglycolate hydrolase"/>
    <property type="match status" value="1"/>
</dbReference>
<keyword evidence="6" id="KW-1185">Reference proteome</keyword>
<proteinExistence type="predicted"/>
<dbReference type="OrthoDB" id="9804602at2"/>
<dbReference type="RefSeq" id="WP_094822226.1">
    <property type="nucleotide sequence ID" value="NZ_NEVO01000009.1"/>
</dbReference>
<evidence type="ECO:0000256" key="3">
    <source>
        <dbReference type="ARBA" id="ARBA00023239"/>
    </source>
</evidence>